<evidence type="ECO:0000259" key="9">
    <source>
        <dbReference type="PROSITE" id="PS50832"/>
    </source>
</evidence>
<gene>
    <name evidence="10" type="ORF">TrST_g4255</name>
</gene>
<evidence type="ECO:0000256" key="2">
    <source>
        <dbReference type="ARBA" id="ARBA00010939"/>
    </source>
</evidence>
<organism evidence="10 11">
    <name type="scientific">Triparma strigata</name>
    <dbReference type="NCBI Taxonomy" id="1606541"/>
    <lineage>
        <taxon>Eukaryota</taxon>
        <taxon>Sar</taxon>
        <taxon>Stramenopiles</taxon>
        <taxon>Ochrophyta</taxon>
        <taxon>Bolidophyceae</taxon>
        <taxon>Parmales</taxon>
        <taxon>Triparmaceae</taxon>
        <taxon>Triparma</taxon>
    </lineage>
</organism>
<evidence type="ECO:0000256" key="3">
    <source>
        <dbReference type="ARBA" id="ARBA00011599"/>
    </source>
</evidence>
<evidence type="ECO:0000256" key="1">
    <source>
        <dbReference type="ARBA" id="ARBA00003935"/>
    </source>
</evidence>
<dbReference type="Pfam" id="PF01176">
    <property type="entry name" value="eIF-1a"/>
    <property type="match status" value="1"/>
</dbReference>
<sequence length="150" mass="16926">MMMNAFSLILFLALLTSLTNSFTFHHSPTTPTRSVILSSQPCARNIGRPPLTFTPFATKLEAKKKRPDPPPQRERVKKVKDDVIEVEGVVTESLPNAMFRVSIDNMDVIVLATISGKIRKNFVRILVGDQVTVELSPYDLTRGRITFRKR</sequence>
<reference evidence="11" key="1">
    <citation type="journal article" date="2023" name="Commun. Biol.">
        <title>Genome analysis of Parmales, the sister group of diatoms, reveals the evolutionary specialization of diatoms from phago-mixotrophs to photoautotrophs.</title>
        <authorList>
            <person name="Ban H."/>
            <person name="Sato S."/>
            <person name="Yoshikawa S."/>
            <person name="Yamada K."/>
            <person name="Nakamura Y."/>
            <person name="Ichinomiya M."/>
            <person name="Sato N."/>
            <person name="Blanc-Mathieu R."/>
            <person name="Endo H."/>
            <person name="Kuwata A."/>
            <person name="Ogata H."/>
        </authorList>
    </citation>
    <scope>NUCLEOTIDE SEQUENCE [LARGE SCALE GENOMIC DNA]</scope>
    <source>
        <strain evidence="11">NIES 3701</strain>
    </source>
</reference>
<dbReference type="PROSITE" id="PS50832">
    <property type="entry name" value="S1_IF1_TYPE"/>
    <property type="match status" value="1"/>
</dbReference>
<accession>A0A9W7EVF8</accession>
<dbReference type="Proteomes" id="UP001165085">
    <property type="component" value="Unassembled WGS sequence"/>
</dbReference>
<dbReference type="GO" id="GO:0003743">
    <property type="term" value="F:translation initiation factor activity"/>
    <property type="evidence" value="ECO:0007669"/>
    <property type="project" value="UniProtKB-UniRule"/>
</dbReference>
<dbReference type="AlphaFoldDB" id="A0A9W7EVF8"/>
<dbReference type="GO" id="GO:0003723">
    <property type="term" value="F:RNA binding"/>
    <property type="evidence" value="ECO:0007669"/>
    <property type="project" value="InterPro"/>
</dbReference>
<dbReference type="Gene3D" id="2.40.50.140">
    <property type="entry name" value="Nucleic acid-binding proteins"/>
    <property type="match status" value="1"/>
</dbReference>
<dbReference type="NCBIfam" id="TIGR00008">
    <property type="entry name" value="infA"/>
    <property type="match status" value="1"/>
</dbReference>
<keyword evidence="4 7" id="KW-0396">Initiation factor</keyword>
<dbReference type="HAMAP" id="MF_00075">
    <property type="entry name" value="IF_1"/>
    <property type="match status" value="1"/>
</dbReference>
<dbReference type="OrthoDB" id="1714886at2759"/>
<name>A0A9W7EVF8_9STRA</name>
<protein>
    <recommendedName>
        <fullName evidence="6">Translation initiation factor IF-1, chloroplastic</fullName>
    </recommendedName>
</protein>
<feature type="chain" id="PRO_5040801093" description="Translation initiation factor IF-1, chloroplastic" evidence="8">
    <location>
        <begin position="22"/>
        <end position="150"/>
    </location>
</feature>
<evidence type="ECO:0000256" key="6">
    <source>
        <dbReference type="ARBA" id="ARBA00068272"/>
    </source>
</evidence>
<dbReference type="CDD" id="cd04451">
    <property type="entry name" value="S1_IF1"/>
    <property type="match status" value="1"/>
</dbReference>
<evidence type="ECO:0000256" key="7">
    <source>
        <dbReference type="PROSITE-ProRule" id="PRU00181"/>
    </source>
</evidence>
<feature type="signal peptide" evidence="8">
    <location>
        <begin position="1"/>
        <end position="21"/>
    </location>
</feature>
<comment type="function">
    <text evidence="1">One of the essential components for the initiation of protein synthesis. Stabilizes the binding of IF-2 and IF-3 on the 30S subunit to which N-formylmethionyl-tRNA(fMet) subsequently binds. Helps modulate mRNA selection, yielding the 30S pre-initiation complex (PIC). Upon addition of the 50S ribosomal subunit IF-1, IF-2 and IF-3 are released leaving the mature 70S translation initiation complex.</text>
</comment>
<comment type="similarity">
    <text evidence="2">Belongs to the IF-1 family.</text>
</comment>
<keyword evidence="5 7" id="KW-0648">Protein biosynthesis</keyword>
<evidence type="ECO:0000256" key="8">
    <source>
        <dbReference type="SAM" id="SignalP"/>
    </source>
</evidence>
<dbReference type="FunFam" id="2.40.50.140:FF:000002">
    <property type="entry name" value="Translation initiation factor IF-1"/>
    <property type="match status" value="1"/>
</dbReference>
<feature type="domain" description="S1-like" evidence="9">
    <location>
        <begin position="74"/>
        <end position="150"/>
    </location>
</feature>
<keyword evidence="11" id="KW-1185">Reference proteome</keyword>
<evidence type="ECO:0000313" key="11">
    <source>
        <dbReference type="Proteomes" id="UP001165085"/>
    </source>
</evidence>
<evidence type="ECO:0000256" key="4">
    <source>
        <dbReference type="ARBA" id="ARBA00022540"/>
    </source>
</evidence>
<dbReference type="PANTHER" id="PTHR33370">
    <property type="entry name" value="TRANSLATION INITIATION FACTOR IF-1, CHLOROPLASTIC"/>
    <property type="match status" value="1"/>
</dbReference>
<dbReference type="InterPro" id="IPR012340">
    <property type="entry name" value="NA-bd_OB-fold"/>
</dbReference>
<evidence type="ECO:0000313" key="10">
    <source>
        <dbReference type="EMBL" id="GMH91580.1"/>
    </source>
</evidence>
<dbReference type="EMBL" id="BRXY01000387">
    <property type="protein sequence ID" value="GMH91580.1"/>
    <property type="molecule type" value="Genomic_DNA"/>
</dbReference>
<evidence type="ECO:0000256" key="5">
    <source>
        <dbReference type="ARBA" id="ARBA00022917"/>
    </source>
</evidence>
<comment type="caution">
    <text evidence="10">The sequence shown here is derived from an EMBL/GenBank/DDBJ whole genome shotgun (WGS) entry which is preliminary data.</text>
</comment>
<dbReference type="PANTHER" id="PTHR33370:SF1">
    <property type="entry name" value="TRANSLATION INITIATION FACTOR IF-1, CHLOROPLASTIC"/>
    <property type="match status" value="1"/>
</dbReference>
<dbReference type="GO" id="GO:0005829">
    <property type="term" value="C:cytosol"/>
    <property type="evidence" value="ECO:0007669"/>
    <property type="project" value="TreeGrafter"/>
</dbReference>
<proteinExistence type="inferred from homology"/>
<keyword evidence="8" id="KW-0732">Signal</keyword>
<dbReference type="InterPro" id="IPR006196">
    <property type="entry name" value="RNA-binding_domain_S1_IF1"/>
</dbReference>
<dbReference type="GO" id="GO:0043022">
    <property type="term" value="F:ribosome binding"/>
    <property type="evidence" value="ECO:0007669"/>
    <property type="project" value="TreeGrafter"/>
</dbReference>
<dbReference type="SUPFAM" id="SSF50249">
    <property type="entry name" value="Nucleic acid-binding proteins"/>
    <property type="match status" value="1"/>
</dbReference>
<dbReference type="InterPro" id="IPR004368">
    <property type="entry name" value="TIF_IF1"/>
</dbReference>
<comment type="subunit">
    <text evidence="3">Component of the 30S ribosomal translation pre-initiation complex which assembles on the 30S ribosome in the order IF-2 and IF-3, IF-1 and N-formylmethionyl-tRNA(fMet); mRNA recruitment can occur at any time during PIC assembly.</text>
</comment>